<dbReference type="EMBL" id="CP069370">
    <property type="protein sequence ID" value="QYZ70938.1"/>
    <property type="molecule type" value="Genomic_DNA"/>
</dbReference>
<gene>
    <name evidence="1" type="ORF">JO391_05345</name>
</gene>
<dbReference type="KEGG" id="nsm:JO391_05345"/>
<protein>
    <submittedName>
        <fullName evidence="1">Uncharacterized protein</fullName>
    </submittedName>
</protein>
<dbReference type="AlphaFoldDB" id="A0A8G0ZVI2"/>
<name>A0A8G0ZVI2_9RHOB</name>
<organism evidence="1 2">
    <name type="scientific">Neotabrizicola shimadae</name>
    <dbReference type="NCBI Taxonomy" id="2807096"/>
    <lineage>
        <taxon>Bacteria</taxon>
        <taxon>Pseudomonadati</taxon>
        <taxon>Pseudomonadota</taxon>
        <taxon>Alphaproteobacteria</taxon>
        <taxon>Rhodobacterales</taxon>
        <taxon>Paracoccaceae</taxon>
        <taxon>Neotabrizicola</taxon>
    </lineage>
</organism>
<dbReference type="Proteomes" id="UP000826300">
    <property type="component" value="Chromosome"/>
</dbReference>
<proteinExistence type="predicted"/>
<reference evidence="1" key="1">
    <citation type="submission" date="2021-02" db="EMBL/GenBank/DDBJ databases">
        <title>Rhodobacter shimadae sp. nov., an aerobic anoxygenic phototrophic bacterium isolated from a hot spring.</title>
        <authorList>
            <person name="Muramatsu S."/>
            <person name="Haruta S."/>
            <person name="Hirose S."/>
            <person name="Hanada S."/>
        </authorList>
    </citation>
    <scope>NUCLEOTIDE SEQUENCE</scope>
    <source>
        <strain evidence="1">N10</strain>
    </source>
</reference>
<sequence>MLPTRIQPEADYSRERDEWKLFDCIFSLSTGHLDSHPLIVTPNTLVGFWQLYGHQVFDLLRLARCLNIGAQTRIVLLLCGSIVRASLNSADPAGRINSARHPIFNPCV</sequence>
<keyword evidence="2" id="KW-1185">Reference proteome</keyword>
<dbReference type="RefSeq" id="WP_220663155.1">
    <property type="nucleotide sequence ID" value="NZ_CP069370.1"/>
</dbReference>
<evidence type="ECO:0000313" key="1">
    <source>
        <dbReference type="EMBL" id="QYZ70938.1"/>
    </source>
</evidence>
<accession>A0A8G0ZVI2</accession>
<evidence type="ECO:0000313" key="2">
    <source>
        <dbReference type="Proteomes" id="UP000826300"/>
    </source>
</evidence>